<gene>
    <name evidence="2" type="ORF">NECHADRAFT_78301</name>
</gene>
<name>C7ZL26_FUSV7</name>
<evidence type="ECO:0000256" key="1">
    <source>
        <dbReference type="SAM" id="MobiDB-lite"/>
    </source>
</evidence>
<dbReference type="OrthoDB" id="5065299at2759"/>
<feature type="region of interest" description="Disordered" evidence="1">
    <location>
        <begin position="1"/>
        <end position="79"/>
    </location>
</feature>
<evidence type="ECO:0000313" key="2">
    <source>
        <dbReference type="EMBL" id="EEU35332.1"/>
    </source>
</evidence>
<feature type="compositionally biased region" description="Basic and acidic residues" evidence="1">
    <location>
        <begin position="59"/>
        <end position="70"/>
    </location>
</feature>
<dbReference type="KEGG" id="nhe:NECHADRAFT_78301"/>
<dbReference type="RefSeq" id="XP_003041045.1">
    <property type="nucleotide sequence ID" value="XM_003040999.1"/>
</dbReference>
<evidence type="ECO:0000313" key="3">
    <source>
        <dbReference type="Proteomes" id="UP000005206"/>
    </source>
</evidence>
<keyword evidence="3" id="KW-1185">Reference proteome</keyword>
<dbReference type="AlphaFoldDB" id="C7ZL26"/>
<dbReference type="EMBL" id="GG698942">
    <property type="protein sequence ID" value="EEU35332.1"/>
    <property type="molecule type" value="Genomic_DNA"/>
</dbReference>
<accession>C7ZL26</accession>
<proteinExistence type="predicted"/>
<dbReference type="InParanoid" id="C7ZL26"/>
<dbReference type="Proteomes" id="UP000005206">
    <property type="component" value="Chromosome 3"/>
</dbReference>
<feature type="compositionally biased region" description="Polar residues" evidence="1">
    <location>
        <begin position="1"/>
        <end position="10"/>
    </location>
</feature>
<organism evidence="2 3">
    <name type="scientific">Fusarium vanettenii (strain ATCC MYA-4622 / CBS 123669 / FGSC 9596 / NRRL 45880 / 77-13-4)</name>
    <name type="common">Fusarium solani subsp. pisi</name>
    <dbReference type="NCBI Taxonomy" id="660122"/>
    <lineage>
        <taxon>Eukaryota</taxon>
        <taxon>Fungi</taxon>
        <taxon>Dikarya</taxon>
        <taxon>Ascomycota</taxon>
        <taxon>Pezizomycotina</taxon>
        <taxon>Sordariomycetes</taxon>
        <taxon>Hypocreomycetidae</taxon>
        <taxon>Hypocreales</taxon>
        <taxon>Nectriaceae</taxon>
        <taxon>Fusarium</taxon>
        <taxon>Fusarium solani species complex</taxon>
        <taxon>Fusarium vanettenii</taxon>
    </lineage>
</organism>
<dbReference type="VEuPathDB" id="FungiDB:NECHADRAFT_78301"/>
<dbReference type="HOGENOM" id="CLU_1409139_0_0_1"/>
<protein>
    <submittedName>
        <fullName evidence="2">Uncharacterized protein</fullName>
    </submittedName>
</protein>
<dbReference type="GeneID" id="9675410"/>
<reference evidence="2 3" key="1">
    <citation type="journal article" date="2009" name="PLoS Genet.">
        <title>The genome of Nectria haematococca: contribution of supernumerary chromosomes to gene expansion.</title>
        <authorList>
            <person name="Coleman J.J."/>
            <person name="Rounsley S.D."/>
            <person name="Rodriguez-Carres M."/>
            <person name="Kuo A."/>
            <person name="Wasmann C.C."/>
            <person name="Grimwood J."/>
            <person name="Schmutz J."/>
            <person name="Taga M."/>
            <person name="White G.J."/>
            <person name="Zhou S."/>
            <person name="Schwartz D.C."/>
            <person name="Freitag M."/>
            <person name="Ma L.J."/>
            <person name="Danchin E.G."/>
            <person name="Henrissat B."/>
            <person name="Coutinho P.M."/>
            <person name="Nelson D.R."/>
            <person name="Straney D."/>
            <person name="Napoli C.A."/>
            <person name="Barker B.M."/>
            <person name="Gribskov M."/>
            <person name="Rep M."/>
            <person name="Kroken S."/>
            <person name="Molnar I."/>
            <person name="Rensing C."/>
            <person name="Kennell J.C."/>
            <person name="Zamora J."/>
            <person name="Farman M.L."/>
            <person name="Selker E.U."/>
            <person name="Salamov A."/>
            <person name="Shapiro H."/>
            <person name="Pangilinan J."/>
            <person name="Lindquist E."/>
            <person name="Lamers C."/>
            <person name="Grigoriev I.V."/>
            <person name="Geiser D.M."/>
            <person name="Covert S.F."/>
            <person name="Temporini E."/>
            <person name="Vanetten H.D."/>
        </authorList>
    </citation>
    <scope>NUCLEOTIDE SEQUENCE [LARGE SCALE GENOMIC DNA]</scope>
    <source>
        <strain evidence="3">ATCC MYA-4622 / CBS 123669 / FGSC 9596 / NRRL 45880 / 77-13-4</strain>
    </source>
</reference>
<sequence>MSQNSNNTAPRGTAPKETDESSGQGAAPNIANGADSANVGRPRNHTRRCNPSDLIIVEATDKAPKEEPAMAHRRGRRCSPSDRAVIDFSDVIPEEEPVMVSHEEAIVDDEWIKDFPKDEQKEADNESHHHLSYEEMVDLEWLDYNTVADLFMLFPLGCVAVDQLGRVQPGPHADLTKQRPTGAFSYLNKFQSP</sequence>